<reference evidence="2 3" key="1">
    <citation type="journal article" date="2013" name="Genome Announc.">
        <title>Draft genome sequence of an Actinobacterium, Brachybacterium muris strain UCD-AY4.</title>
        <authorList>
            <person name="Lo J.R."/>
            <person name="Lang J.M."/>
            <person name="Darling A.E."/>
            <person name="Eisen J.A."/>
            <person name="Coil D.A."/>
        </authorList>
    </citation>
    <scope>NUCLEOTIDE SEQUENCE [LARGE SCALE GENOMIC DNA]</scope>
    <source>
        <strain evidence="2 3">UCD-AY4</strain>
    </source>
</reference>
<dbReference type="AlphaFoldDB" id="A0A022KTE2"/>
<organism evidence="2 3">
    <name type="scientific">Brachybacterium muris UCD-AY4</name>
    <dbReference type="NCBI Taxonomy" id="1249481"/>
    <lineage>
        <taxon>Bacteria</taxon>
        <taxon>Bacillati</taxon>
        <taxon>Actinomycetota</taxon>
        <taxon>Actinomycetes</taxon>
        <taxon>Micrococcales</taxon>
        <taxon>Dermabacteraceae</taxon>
        <taxon>Brachybacterium</taxon>
    </lineage>
</organism>
<feature type="transmembrane region" description="Helical" evidence="1">
    <location>
        <begin position="69"/>
        <end position="87"/>
    </location>
</feature>
<keyword evidence="2" id="KW-0378">Hydrolase</keyword>
<feature type="transmembrane region" description="Helical" evidence="1">
    <location>
        <begin position="207"/>
        <end position="225"/>
    </location>
</feature>
<evidence type="ECO:0000313" key="2">
    <source>
        <dbReference type="EMBL" id="EYT49120.1"/>
    </source>
</evidence>
<gene>
    <name evidence="2" type="ORF">D641_0109140</name>
</gene>
<dbReference type="HOGENOM" id="CLU_743295_0_0_11"/>
<keyword evidence="1" id="KW-0472">Membrane</keyword>
<feature type="transmembrane region" description="Helical" evidence="1">
    <location>
        <begin position="183"/>
        <end position="201"/>
    </location>
</feature>
<feature type="transmembrane region" description="Helical" evidence="1">
    <location>
        <begin position="21"/>
        <end position="49"/>
    </location>
</feature>
<dbReference type="EMBL" id="AORC01000010">
    <property type="protein sequence ID" value="EYT49120.1"/>
    <property type="molecule type" value="Genomic_DNA"/>
</dbReference>
<dbReference type="STRING" id="1249481.D641_0109140"/>
<sequence length="334" mass="32608">MTAYHRMATLREPWSAWSKPLLTVFAAFASYVIMASALLVTVVLLLALVPGVNVALGVTSGDPASPLDVGLALAMGALWLPAGLIGVRAGGWRPIGTAFSVAAHRRSVLSTPAALAVIAGGVITVGVAALAGSLAPVEAGPDAPGPSTGAVLALVMVTGVLAPLQVAGLELTMRGLVMQALGTWLRSPVLPILAAMGIMLIGREWSAAVLIPALTLAACAGILAWKSGGLELPFLLTLTTTVVGILTSGLAVGTGIGSGAAAMVAASAAPGSSNAALAGGASASAALAGGIAGAVALVVGTAVACVLIGRRDGLTLAEPVTRAADEPLPPIVAV</sequence>
<feature type="transmembrane region" description="Helical" evidence="1">
    <location>
        <begin position="232"/>
        <end position="265"/>
    </location>
</feature>
<proteinExistence type="predicted"/>
<keyword evidence="3" id="KW-1185">Reference proteome</keyword>
<feature type="transmembrane region" description="Helical" evidence="1">
    <location>
        <begin position="151"/>
        <end position="171"/>
    </location>
</feature>
<dbReference type="GO" id="GO:0008233">
    <property type="term" value="F:peptidase activity"/>
    <property type="evidence" value="ECO:0007669"/>
    <property type="project" value="UniProtKB-KW"/>
</dbReference>
<dbReference type="Proteomes" id="UP000019754">
    <property type="component" value="Unassembled WGS sequence"/>
</dbReference>
<protein>
    <submittedName>
        <fullName evidence="2">CAAX protease</fullName>
    </submittedName>
</protein>
<dbReference type="GO" id="GO:0006508">
    <property type="term" value="P:proteolysis"/>
    <property type="evidence" value="ECO:0007669"/>
    <property type="project" value="UniProtKB-KW"/>
</dbReference>
<keyword evidence="2" id="KW-0645">Protease</keyword>
<keyword evidence="1" id="KW-0812">Transmembrane</keyword>
<feature type="transmembrane region" description="Helical" evidence="1">
    <location>
        <begin position="285"/>
        <end position="308"/>
    </location>
</feature>
<comment type="caution">
    <text evidence="2">The sequence shown here is derived from an EMBL/GenBank/DDBJ whole genome shotgun (WGS) entry which is preliminary data.</text>
</comment>
<evidence type="ECO:0000256" key="1">
    <source>
        <dbReference type="SAM" id="Phobius"/>
    </source>
</evidence>
<accession>A0A022KTE2</accession>
<dbReference type="RefSeq" id="WP_017823357.1">
    <property type="nucleotide sequence ID" value="NZ_AORC01000010.1"/>
</dbReference>
<dbReference type="OrthoDB" id="2680086at2"/>
<feature type="transmembrane region" description="Helical" evidence="1">
    <location>
        <begin position="108"/>
        <end position="131"/>
    </location>
</feature>
<evidence type="ECO:0000313" key="3">
    <source>
        <dbReference type="Proteomes" id="UP000019754"/>
    </source>
</evidence>
<keyword evidence="1" id="KW-1133">Transmembrane helix</keyword>
<name>A0A022KTE2_9MICO</name>